<reference evidence="2" key="1">
    <citation type="journal article" date="2019" name="Int. J. Syst. Evol. Microbiol.">
        <title>The Global Catalogue of Microorganisms (GCM) 10K type strain sequencing project: providing services to taxonomists for standard genome sequencing and annotation.</title>
        <authorList>
            <consortium name="The Broad Institute Genomics Platform"/>
            <consortium name="The Broad Institute Genome Sequencing Center for Infectious Disease"/>
            <person name="Wu L."/>
            <person name="Ma J."/>
        </authorList>
    </citation>
    <scope>NUCLEOTIDE SEQUENCE [LARGE SCALE GENOMIC DNA]</scope>
    <source>
        <strain evidence="2">CGMCC 1.15795</strain>
    </source>
</reference>
<proteinExistence type="predicted"/>
<accession>A0ABW4QS00</accession>
<evidence type="ECO:0000313" key="2">
    <source>
        <dbReference type="Proteomes" id="UP001597197"/>
    </source>
</evidence>
<dbReference type="Proteomes" id="UP001597197">
    <property type="component" value="Unassembled WGS sequence"/>
</dbReference>
<dbReference type="EMBL" id="JBHUFD010000001">
    <property type="protein sequence ID" value="MFD1871825.1"/>
    <property type="molecule type" value="Genomic_DNA"/>
</dbReference>
<organism evidence="1 2">
    <name type="scientific">Hymenobacter bucti</name>
    <dbReference type="NCBI Taxonomy" id="1844114"/>
    <lineage>
        <taxon>Bacteria</taxon>
        <taxon>Pseudomonadati</taxon>
        <taxon>Bacteroidota</taxon>
        <taxon>Cytophagia</taxon>
        <taxon>Cytophagales</taxon>
        <taxon>Hymenobacteraceae</taxon>
        <taxon>Hymenobacter</taxon>
    </lineage>
</organism>
<gene>
    <name evidence="1" type="ORF">ACFSDX_05270</name>
</gene>
<comment type="caution">
    <text evidence="1">The sequence shown here is derived from an EMBL/GenBank/DDBJ whole genome shotgun (WGS) entry which is preliminary data.</text>
</comment>
<keyword evidence="2" id="KW-1185">Reference proteome</keyword>
<sequence length="129" mass="13586">MNYIFEIELGIQSLFAATSAGFTNDASAGQGHVNNWLSALQSSNDPALRPIAQELEVLSRAISSNDATAMSKSLYLLGNLTGKSALNLHAFGGGIGDKLRELSQKLMSAGGNLQLIGQQQNRNAASAQH</sequence>
<name>A0ABW4QS00_9BACT</name>
<evidence type="ECO:0000313" key="1">
    <source>
        <dbReference type="EMBL" id="MFD1871825.1"/>
    </source>
</evidence>
<dbReference type="RefSeq" id="WP_382312149.1">
    <property type="nucleotide sequence ID" value="NZ_JBHUFD010000001.1"/>
</dbReference>
<protein>
    <submittedName>
        <fullName evidence="1">Uncharacterized protein</fullName>
    </submittedName>
</protein>